<dbReference type="Gene3D" id="3.40.50.720">
    <property type="entry name" value="NAD(P)-binding Rossmann-like Domain"/>
    <property type="match status" value="2"/>
</dbReference>
<comment type="similarity">
    <text evidence="2">Belongs to the NAD(P)-dependent epimerase/dehydratase family. Dihydroflavonol-4-reductase subfamily.</text>
</comment>
<dbReference type="InterPro" id="IPR036291">
    <property type="entry name" value="NAD(P)-bd_dom_sf"/>
</dbReference>
<evidence type="ECO:0000313" key="6">
    <source>
        <dbReference type="Proteomes" id="UP000038010"/>
    </source>
</evidence>
<dbReference type="SUPFAM" id="SSF51735">
    <property type="entry name" value="NAD(P)-binding Rossmann-fold domains"/>
    <property type="match status" value="1"/>
</dbReference>
<dbReference type="InterPro" id="IPR001509">
    <property type="entry name" value="Epimerase_deHydtase"/>
</dbReference>
<name>A0A0N0NK30_9EURO</name>
<dbReference type="GeneID" id="28734151"/>
<dbReference type="PANTHER" id="PTHR10366">
    <property type="entry name" value="NAD DEPENDENT EPIMERASE/DEHYDRATASE"/>
    <property type="match status" value="1"/>
</dbReference>
<accession>A0A0N0NK30</accession>
<dbReference type="PANTHER" id="PTHR10366:SF564">
    <property type="entry name" value="STEROL-4-ALPHA-CARBOXYLATE 3-DEHYDROGENASE, DECARBOXYLATING"/>
    <property type="match status" value="1"/>
</dbReference>
<evidence type="ECO:0000256" key="2">
    <source>
        <dbReference type="ARBA" id="ARBA00023445"/>
    </source>
</evidence>
<dbReference type="EMBL" id="LFJN01000022">
    <property type="protein sequence ID" value="KPI37671.1"/>
    <property type="molecule type" value="Genomic_DNA"/>
</dbReference>
<evidence type="ECO:0000256" key="1">
    <source>
        <dbReference type="ARBA" id="ARBA00023002"/>
    </source>
</evidence>
<dbReference type="RefSeq" id="XP_017997634.1">
    <property type="nucleotide sequence ID" value="XM_018142282.1"/>
</dbReference>
<comment type="caution">
    <text evidence="5">The sequence shown here is derived from an EMBL/GenBank/DDBJ whole genome shotgun (WGS) entry which is preliminary data.</text>
</comment>
<dbReference type="InterPro" id="IPR050425">
    <property type="entry name" value="NAD(P)_dehydrat-like"/>
</dbReference>
<keyword evidence="6" id="KW-1185">Reference proteome</keyword>
<dbReference type="GO" id="GO:0016616">
    <property type="term" value="F:oxidoreductase activity, acting on the CH-OH group of donors, NAD or NADP as acceptor"/>
    <property type="evidence" value="ECO:0007669"/>
    <property type="project" value="TreeGrafter"/>
</dbReference>
<gene>
    <name evidence="5" type="ORF">AB675_231</name>
</gene>
<proteinExistence type="inferred from homology"/>
<sequence>MAPLPPSPDTIILISGINGYIASHIALCLLQQGYTVRGTSRSASAKDRLISGPFKDYASTYQHAVVTDIAAPGAFDSAVQGVHAIIHTASPIDFSLKTLEDFVGPAVQGNTSILTSALNHAGPQLQSFVLTSSVAAVVDRWAHPFTEPYAYSEADWNINGPKIASSEPSTPASRTALRKPSPSARCGKKAEGLNLTVKPVWDIYTNNPSLNGKLPPPVGGASWVDVRDVAEIHAWAAINPDESKGQRYLATNGKAPPQAIADLLREEFPDRDIITEQPGYWYQSRDEEDKEKRGGLFGKKWGWELEGQSVDAAKMRKALGGGREKELRGYREAVLDTVRALEGHFGSL</sequence>
<keyword evidence="1" id="KW-0560">Oxidoreductase</keyword>
<dbReference type="Proteomes" id="UP000038010">
    <property type="component" value="Unassembled WGS sequence"/>
</dbReference>
<dbReference type="Pfam" id="PF01370">
    <property type="entry name" value="Epimerase"/>
    <property type="match status" value="1"/>
</dbReference>
<protein>
    <submittedName>
        <fullName evidence="5">Uncharacterized oxido</fullName>
    </submittedName>
</protein>
<evidence type="ECO:0000259" key="4">
    <source>
        <dbReference type="Pfam" id="PF01370"/>
    </source>
</evidence>
<feature type="region of interest" description="Disordered" evidence="3">
    <location>
        <begin position="162"/>
        <end position="187"/>
    </location>
</feature>
<dbReference type="VEuPathDB" id="FungiDB:AB675_231"/>
<feature type="domain" description="NAD-dependent epimerase/dehydratase" evidence="4">
    <location>
        <begin position="12"/>
        <end position="137"/>
    </location>
</feature>
<evidence type="ECO:0000256" key="3">
    <source>
        <dbReference type="SAM" id="MobiDB-lite"/>
    </source>
</evidence>
<reference evidence="5 6" key="1">
    <citation type="submission" date="2015-06" db="EMBL/GenBank/DDBJ databases">
        <title>Draft genome of the ant-associated black yeast Phialophora attae CBS 131958.</title>
        <authorList>
            <person name="Moreno L.F."/>
            <person name="Stielow B.J."/>
            <person name="de Hoog S."/>
            <person name="Vicente V.A."/>
            <person name="Weiss V.A."/>
            <person name="de Vries M."/>
            <person name="Cruz L.M."/>
            <person name="Souza E.M."/>
        </authorList>
    </citation>
    <scope>NUCLEOTIDE SEQUENCE [LARGE SCALE GENOMIC DNA]</scope>
    <source>
        <strain evidence="5 6">CBS 131958</strain>
    </source>
</reference>
<dbReference type="AlphaFoldDB" id="A0A0N0NK30"/>
<dbReference type="STRING" id="1664694.A0A0N0NK30"/>
<organism evidence="5 6">
    <name type="scientific">Cyphellophora attinorum</name>
    <dbReference type="NCBI Taxonomy" id="1664694"/>
    <lineage>
        <taxon>Eukaryota</taxon>
        <taxon>Fungi</taxon>
        <taxon>Dikarya</taxon>
        <taxon>Ascomycota</taxon>
        <taxon>Pezizomycotina</taxon>
        <taxon>Eurotiomycetes</taxon>
        <taxon>Chaetothyriomycetidae</taxon>
        <taxon>Chaetothyriales</taxon>
        <taxon>Cyphellophoraceae</taxon>
        <taxon>Cyphellophora</taxon>
    </lineage>
</organism>
<evidence type="ECO:0000313" key="5">
    <source>
        <dbReference type="EMBL" id="KPI37671.1"/>
    </source>
</evidence>
<dbReference type="OrthoDB" id="2735536at2759"/>